<dbReference type="AlphaFoldDB" id="A0A1L6TEA5"/>
<dbReference type="SMART" id="SM00382">
    <property type="entry name" value="AAA"/>
    <property type="match status" value="1"/>
</dbReference>
<dbReference type="CDD" id="cd03230">
    <property type="entry name" value="ABC_DR_subfamily_A"/>
    <property type="match status" value="1"/>
</dbReference>
<dbReference type="InterPro" id="IPR027417">
    <property type="entry name" value="P-loop_NTPase"/>
</dbReference>
<evidence type="ECO:0000313" key="5">
    <source>
        <dbReference type="Proteomes" id="UP000029558"/>
    </source>
</evidence>
<dbReference type="PROSITE" id="PS00211">
    <property type="entry name" value="ABC_TRANSPORTER_1"/>
    <property type="match status" value="1"/>
</dbReference>
<keyword evidence="2" id="KW-0547">Nucleotide-binding</keyword>
<dbReference type="InterPro" id="IPR003439">
    <property type="entry name" value="ABC_transporter-like_ATP-bd"/>
</dbReference>
<dbReference type="PANTHER" id="PTHR42711">
    <property type="entry name" value="ABC TRANSPORTER ATP-BINDING PROTEIN"/>
    <property type="match status" value="1"/>
</dbReference>
<dbReference type="OrthoDB" id="5560252at2"/>
<dbReference type="Pfam" id="PF00005">
    <property type="entry name" value="ABC_tran"/>
    <property type="match status" value="1"/>
</dbReference>
<dbReference type="Proteomes" id="UP000029558">
    <property type="component" value="Chromosome"/>
</dbReference>
<dbReference type="EC" id="3.6.1.3" evidence="4"/>
<dbReference type="Gene3D" id="3.40.50.300">
    <property type="entry name" value="P-loop containing nucleotide triphosphate hydrolases"/>
    <property type="match status" value="1"/>
</dbReference>
<dbReference type="GO" id="GO:0005524">
    <property type="term" value="F:ATP binding"/>
    <property type="evidence" value="ECO:0007669"/>
    <property type="project" value="UniProtKB-KW"/>
</dbReference>
<protein>
    <submittedName>
        <fullName evidence="4">ABC transporter family protein</fullName>
        <ecNumber evidence="4">3.6.1.3</ecNumber>
    </submittedName>
</protein>
<organism evidence="4 5">
    <name type="scientific">Piscirickettsia salmonis</name>
    <dbReference type="NCBI Taxonomy" id="1238"/>
    <lineage>
        <taxon>Bacteria</taxon>
        <taxon>Pseudomonadati</taxon>
        <taxon>Pseudomonadota</taxon>
        <taxon>Gammaproteobacteria</taxon>
        <taxon>Thiotrichales</taxon>
        <taxon>Piscirickettsiaceae</taxon>
        <taxon>Piscirickettsia</taxon>
    </lineage>
</organism>
<evidence type="ECO:0000256" key="2">
    <source>
        <dbReference type="ARBA" id="ARBA00022741"/>
    </source>
</evidence>
<proteinExistence type="predicted"/>
<evidence type="ECO:0000256" key="1">
    <source>
        <dbReference type="ARBA" id="ARBA00022448"/>
    </source>
</evidence>
<dbReference type="EMBL" id="CP012508">
    <property type="protein sequence ID" value="ALB23783.1"/>
    <property type="molecule type" value="Genomic_DNA"/>
</dbReference>
<dbReference type="RefSeq" id="WP_047927448.1">
    <property type="nucleotide sequence ID" value="NZ_CP012508.1"/>
</dbReference>
<sequence>MVLKRLPDRLDGSEFKLTSAPVLEVDGLTKIYDKKHCALEQVSFAIAQGGFYALLGPNGAGKSTLINIITGLVSKNAGSVRLFGYELYPGGNPQVKELIGLVPQEFNFNPFETVEHILYTQAGYYGLSRKKVQDKIEYYLKKLGLWEKRQQRARHLSGGMKRRLMIVRALLHAPQLLILDEPTAGVDVELRRLIWDFLRELNAQGMTIILTSHYFEEVECLCRNIIILNKGKLIENKPINELLDVSSTKAAKNNFILELKEPWILIGDQTELKPFELIAIDDRHCRVSLYSHQGQTMSQLLGLLAEQGVAVVNVTNESRQTNMLETIFINLTQKENISNDVG</sequence>
<keyword evidence="3" id="KW-0067">ATP-binding</keyword>
<dbReference type="InterPro" id="IPR050763">
    <property type="entry name" value="ABC_transporter_ATP-binding"/>
</dbReference>
<dbReference type="InterPro" id="IPR003593">
    <property type="entry name" value="AAA+_ATPase"/>
</dbReference>
<accession>A0A1L6TEA5</accession>
<name>A0A1L6TEA5_PISSA</name>
<dbReference type="PANTHER" id="PTHR42711:SF15">
    <property type="entry name" value="ABC-TYPE MULTIDRUG TRANSPORT SYSTEM, ATPASE COMPONENT"/>
    <property type="match status" value="1"/>
</dbReference>
<dbReference type="PROSITE" id="PS50893">
    <property type="entry name" value="ABC_TRANSPORTER_2"/>
    <property type="match status" value="1"/>
</dbReference>
<evidence type="ECO:0000313" key="4">
    <source>
        <dbReference type="EMBL" id="ALB23783.1"/>
    </source>
</evidence>
<gene>
    <name evidence="4" type="ORF">KU39_2607</name>
</gene>
<dbReference type="SUPFAM" id="SSF52540">
    <property type="entry name" value="P-loop containing nucleoside triphosphate hydrolases"/>
    <property type="match status" value="1"/>
</dbReference>
<dbReference type="GO" id="GO:0016887">
    <property type="term" value="F:ATP hydrolysis activity"/>
    <property type="evidence" value="ECO:0007669"/>
    <property type="project" value="InterPro"/>
</dbReference>
<reference evidence="4 5" key="1">
    <citation type="journal article" date="2014" name="Genome Announc.">
        <title>Comparative Genome Analysis of Two Isolates of the Fish Pathogen Piscirickettsia salmonis from Different Hosts Reveals Major Differences in Virulence-Associated Secretion Systems.</title>
        <authorList>
            <person name="Bohle H."/>
            <person name="Henriquez P."/>
            <person name="Grothusen H."/>
            <person name="Navas E."/>
            <person name="Sandoval A."/>
            <person name="Bustamante F."/>
            <person name="Bustos P."/>
            <person name="Mancilla M."/>
        </authorList>
    </citation>
    <scope>NUCLEOTIDE SEQUENCE [LARGE SCALE GENOMIC DNA]</scope>
    <source>
        <strain evidence="5">B1-32597</strain>
    </source>
</reference>
<evidence type="ECO:0000256" key="3">
    <source>
        <dbReference type="ARBA" id="ARBA00022840"/>
    </source>
</evidence>
<keyword evidence="1" id="KW-0813">Transport</keyword>
<dbReference type="InterPro" id="IPR017871">
    <property type="entry name" value="ABC_transporter-like_CS"/>
</dbReference>
<keyword evidence="4" id="KW-0378">Hydrolase</keyword>